<evidence type="ECO:0000256" key="2">
    <source>
        <dbReference type="ARBA" id="ARBA00022692"/>
    </source>
</evidence>
<feature type="transmembrane region" description="Helical" evidence="5">
    <location>
        <begin position="147"/>
        <end position="167"/>
    </location>
</feature>
<dbReference type="GO" id="GO:0005794">
    <property type="term" value="C:Golgi apparatus"/>
    <property type="evidence" value="ECO:0007669"/>
    <property type="project" value="TreeGrafter"/>
</dbReference>
<dbReference type="AlphaFoldDB" id="A0A1E4RIV2"/>
<dbReference type="OrthoDB" id="73612at2759"/>
<proteinExistence type="predicted"/>
<sequence>MKVPKVTSILLVVLLSLTFLNFILKYYTYFVIIVTSAKNSDESNSITEETGEIPHPHELYVPLLTFIPTKSPVLTRPWVIITSGFIEETAAGLVLNFILFFYLGKYLENMWGSKEFMKFIFTVSIGSNLSLYLYYNFKASIYAEHELSVPPVIISSMALNMGLFVAIKQRISNHYLLFFKDNLRVKITYLPFIVLVSLTVLKMIDQDYQISLSLSILGFIISWIYLRFFKLGTNDRQSYLLPFALNRKRSNKNRFKMKAPTPPASNTNALSSLISNSLGGSDLQLDTKPLRGDRLEQFSLYTFFPYPISVIIKIFGEIVFRKMVEHGVFDEKDFNQYEEEVDADSANLLSTFFGLSQLKGAQGDILAIPGASSKLKLIWDWLSSKPSTKNVGIKTSMDKRRKLALKELE</sequence>
<evidence type="ECO:0000313" key="7">
    <source>
        <dbReference type="Proteomes" id="UP000095085"/>
    </source>
</evidence>
<dbReference type="SMART" id="SM01160">
    <property type="entry name" value="DUF1751"/>
    <property type="match status" value="1"/>
</dbReference>
<dbReference type="InterPro" id="IPR013861">
    <property type="entry name" value="TMEM115/Pdh1/Rbl19"/>
</dbReference>
<dbReference type="InterPro" id="IPR035952">
    <property type="entry name" value="Rhomboid-like_sf"/>
</dbReference>
<evidence type="ECO:0000256" key="5">
    <source>
        <dbReference type="SAM" id="Phobius"/>
    </source>
</evidence>
<evidence type="ECO:0000256" key="1">
    <source>
        <dbReference type="ARBA" id="ARBA00004141"/>
    </source>
</evidence>
<comment type="subcellular location">
    <subcellularLocation>
        <location evidence="1">Membrane</location>
        <topology evidence="1">Multi-pass membrane protein</topology>
    </subcellularLocation>
</comment>
<feature type="transmembrane region" description="Helical" evidence="5">
    <location>
        <begin position="210"/>
        <end position="229"/>
    </location>
</feature>
<dbReference type="EMBL" id="KV454541">
    <property type="protein sequence ID" value="ODV67150.1"/>
    <property type="molecule type" value="Genomic_DNA"/>
</dbReference>
<accession>A0A1E4RIV2</accession>
<dbReference type="GO" id="GO:0016020">
    <property type="term" value="C:membrane"/>
    <property type="evidence" value="ECO:0007669"/>
    <property type="project" value="UniProtKB-SubCell"/>
</dbReference>
<feature type="transmembrane region" description="Helical" evidence="5">
    <location>
        <begin position="116"/>
        <end position="135"/>
    </location>
</feature>
<dbReference type="Pfam" id="PF08551">
    <property type="entry name" value="DUF1751"/>
    <property type="match status" value="1"/>
</dbReference>
<dbReference type="Gene3D" id="1.20.1540.10">
    <property type="entry name" value="Rhomboid-like"/>
    <property type="match status" value="1"/>
</dbReference>
<evidence type="ECO:0000256" key="3">
    <source>
        <dbReference type="ARBA" id="ARBA00022989"/>
    </source>
</evidence>
<reference evidence="7" key="1">
    <citation type="submission" date="2016-05" db="EMBL/GenBank/DDBJ databases">
        <title>Comparative genomics of biotechnologically important yeasts.</title>
        <authorList>
            <consortium name="DOE Joint Genome Institute"/>
            <person name="Riley R."/>
            <person name="Haridas S."/>
            <person name="Wolfe K.H."/>
            <person name="Lopes M.R."/>
            <person name="Hittinger C.T."/>
            <person name="Goker M."/>
            <person name="Salamov A."/>
            <person name="Wisecaver J."/>
            <person name="Long T.M."/>
            <person name="Aerts A.L."/>
            <person name="Barry K."/>
            <person name="Choi C."/>
            <person name="Clum A."/>
            <person name="Coughlan A.Y."/>
            <person name="Deshpande S."/>
            <person name="Douglass A.P."/>
            <person name="Hanson S.J."/>
            <person name="Klenk H.-P."/>
            <person name="Labutti K."/>
            <person name="Lapidus A."/>
            <person name="Lindquist E."/>
            <person name="Lipzen A."/>
            <person name="Meier-Kolthoff J.P."/>
            <person name="Ohm R.A."/>
            <person name="Otillar R.P."/>
            <person name="Pangilinan J."/>
            <person name="Peng Y."/>
            <person name="Rokas A."/>
            <person name="Rosa C.A."/>
            <person name="Scheuner C."/>
            <person name="Sibirny A.A."/>
            <person name="Slot J.C."/>
            <person name="Stielow J.B."/>
            <person name="Sun H."/>
            <person name="Kurtzman C.P."/>
            <person name="Blackwell M."/>
            <person name="Grigoriev I.V."/>
            <person name="Jeffries T.W."/>
        </authorList>
    </citation>
    <scope>NUCLEOTIDE SEQUENCE [LARGE SCALE GENOMIC DNA]</scope>
    <source>
        <strain evidence="7">NRRL Y-1933</strain>
    </source>
</reference>
<gene>
    <name evidence="6" type="ORF">HYPBUDRAFT_124822</name>
</gene>
<dbReference type="PANTHER" id="PTHR13377:SF3">
    <property type="entry name" value="TRANSMEMBRANE PROTEIN 115"/>
    <property type="match status" value="1"/>
</dbReference>
<dbReference type="RefSeq" id="XP_020076217.1">
    <property type="nucleotide sequence ID" value="XM_020219322.1"/>
</dbReference>
<keyword evidence="4 5" id="KW-0472">Membrane</keyword>
<dbReference type="SUPFAM" id="SSF144091">
    <property type="entry name" value="Rhomboid-like"/>
    <property type="match status" value="1"/>
</dbReference>
<dbReference type="GeneID" id="30993872"/>
<dbReference type="Proteomes" id="UP000095085">
    <property type="component" value="Unassembled WGS sequence"/>
</dbReference>
<organism evidence="6 7">
    <name type="scientific">Hyphopichia burtonii NRRL Y-1933</name>
    <dbReference type="NCBI Taxonomy" id="984485"/>
    <lineage>
        <taxon>Eukaryota</taxon>
        <taxon>Fungi</taxon>
        <taxon>Dikarya</taxon>
        <taxon>Ascomycota</taxon>
        <taxon>Saccharomycotina</taxon>
        <taxon>Pichiomycetes</taxon>
        <taxon>Debaryomycetaceae</taxon>
        <taxon>Hyphopichia</taxon>
    </lineage>
</organism>
<feature type="transmembrane region" description="Helical" evidence="5">
    <location>
        <begin position="187"/>
        <end position="204"/>
    </location>
</feature>
<evidence type="ECO:0000256" key="4">
    <source>
        <dbReference type="ARBA" id="ARBA00023136"/>
    </source>
</evidence>
<dbReference type="STRING" id="984485.A0A1E4RIV2"/>
<name>A0A1E4RIV2_9ASCO</name>
<feature type="transmembrane region" description="Helical" evidence="5">
    <location>
        <begin position="7"/>
        <end position="27"/>
    </location>
</feature>
<dbReference type="PANTHER" id="PTHR13377">
    <property type="entry name" value="PLACENTAL PROTEIN 6"/>
    <property type="match status" value="1"/>
</dbReference>
<dbReference type="GO" id="GO:0006890">
    <property type="term" value="P:retrograde vesicle-mediated transport, Golgi to endoplasmic reticulum"/>
    <property type="evidence" value="ECO:0007669"/>
    <property type="project" value="InterPro"/>
</dbReference>
<feature type="transmembrane region" description="Helical" evidence="5">
    <location>
        <begin position="78"/>
        <end position="104"/>
    </location>
</feature>
<keyword evidence="3 5" id="KW-1133">Transmembrane helix</keyword>
<evidence type="ECO:0000313" key="6">
    <source>
        <dbReference type="EMBL" id="ODV67150.1"/>
    </source>
</evidence>
<keyword evidence="2 5" id="KW-0812">Transmembrane</keyword>
<keyword evidence="7" id="KW-1185">Reference proteome</keyword>
<protein>
    <submittedName>
        <fullName evidence="6">DUF1751-domain-containing protein</fullName>
    </submittedName>
</protein>